<name>A0ABR1IKU3_9AGAR</name>
<proteinExistence type="predicted"/>
<dbReference type="Proteomes" id="UP001498398">
    <property type="component" value="Unassembled WGS sequence"/>
</dbReference>
<comment type="caution">
    <text evidence="2">The sequence shown here is derived from an EMBL/GenBank/DDBJ whole genome shotgun (WGS) entry which is preliminary data.</text>
</comment>
<evidence type="ECO:0000313" key="2">
    <source>
        <dbReference type="EMBL" id="KAK7435218.1"/>
    </source>
</evidence>
<dbReference type="EMBL" id="JBANRG010000110">
    <property type="protein sequence ID" value="KAK7435218.1"/>
    <property type="molecule type" value="Genomic_DNA"/>
</dbReference>
<accession>A0ABR1IKU3</accession>
<evidence type="ECO:0000259" key="1">
    <source>
        <dbReference type="Pfam" id="PF20236"/>
    </source>
</evidence>
<reference evidence="2 3" key="1">
    <citation type="submission" date="2024-01" db="EMBL/GenBank/DDBJ databases">
        <title>A draft genome for the cacao thread blight pathogen Marasmiellus scandens.</title>
        <authorList>
            <person name="Baruah I.K."/>
            <person name="Leung J."/>
            <person name="Bukari Y."/>
            <person name="Amoako-Attah I."/>
            <person name="Meinhardt L.W."/>
            <person name="Bailey B.A."/>
            <person name="Cohen S.P."/>
        </authorList>
    </citation>
    <scope>NUCLEOTIDE SEQUENCE [LARGE SCALE GENOMIC DNA]</scope>
    <source>
        <strain evidence="2 3">GH-19</strain>
    </source>
</reference>
<feature type="domain" description="DUF6593" evidence="1">
    <location>
        <begin position="53"/>
        <end position="188"/>
    </location>
</feature>
<protein>
    <recommendedName>
        <fullName evidence="1">DUF6593 domain-containing protein</fullName>
    </recommendedName>
</protein>
<keyword evidence="3" id="KW-1185">Reference proteome</keyword>
<sequence length="221" mass="25338">MKEFTFSAAKDLLISKNLLDSEFIESSSGQSSYCFHVPTQNIVKDRLDSFTIHIDKIESQIQKQREHIATVEKRVIHSDMITVHGQELVALKWVEKKFKLEFTDPWDGESYQWLQDKKDFQLVKKSNPSDTVAVFEQGKYIHPSKRKKEESGEERRWSTPKLRVNLEGAHSKFMDVFMATFVYFSKMKMDGLAGHVEDGSNAEYMSGMGKMLGFTGGLIPG</sequence>
<dbReference type="Pfam" id="PF20236">
    <property type="entry name" value="DUF6593"/>
    <property type="match status" value="1"/>
</dbReference>
<gene>
    <name evidence="2" type="ORF">VKT23_019787</name>
</gene>
<evidence type="ECO:0000313" key="3">
    <source>
        <dbReference type="Proteomes" id="UP001498398"/>
    </source>
</evidence>
<dbReference type="InterPro" id="IPR046528">
    <property type="entry name" value="DUF6593"/>
</dbReference>
<organism evidence="2 3">
    <name type="scientific">Marasmiellus scandens</name>
    <dbReference type="NCBI Taxonomy" id="2682957"/>
    <lineage>
        <taxon>Eukaryota</taxon>
        <taxon>Fungi</taxon>
        <taxon>Dikarya</taxon>
        <taxon>Basidiomycota</taxon>
        <taxon>Agaricomycotina</taxon>
        <taxon>Agaricomycetes</taxon>
        <taxon>Agaricomycetidae</taxon>
        <taxon>Agaricales</taxon>
        <taxon>Marasmiineae</taxon>
        <taxon>Omphalotaceae</taxon>
        <taxon>Marasmiellus</taxon>
    </lineage>
</organism>